<dbReference type="OrthoDB" id="350602at2"/>
<comment type="cofactor">
    <cofactor evidence="6">
        <name>Mg(2+)</name>
        <dbReference type="ChEBI" id="CHEBI:18420"/>
    </cofactor>
    <text evidence="6">Binds 1 Mg(2+) ion per trimer.</text>
</comment>
<dbReference type="InterPro" id="IPR003188">
    <property type="entry name" value="PTS_IIA_lac/cel"/>
</dbReference>
<dbReference type="Gene3D" id="1.20.58.80">
    <property type="entry name" value="Phosphotransferase system, lactose/cellobiose-type IIA subunit"/>
    <property type="match status" value="1"/>
</dbReference>
<protein>
    <submittedName>
        <fullName evidence="8">PTS lactose/cellobiose transporter subunit IIA</fullName>
    </submittedName>
</protein>
<keyword evidence="4" id="KW-0598">Phosphotransferase system</keyword>
<evidence type="ECO:0000313" key="9">
    <source>
        <dbReference type="Proteomes" id="UP000526184"/>
    </source>
</evidence>
<dbReference type="GO" id="GO:0046872">
    <property type="term" value="F:metal ion binding"/>
    <property type="evidence" value="ECO:0007669"/>
    <property type="project" value="UniProtKB-KW"/>
</dbReference>
<keyword evidence="1" id="KW-0813">Transport</keyword>
<keyword evidence="2" id="KW-0762">Sugar transport</keyword>
<evidence type="ECO:0000256" key="4">
    <source>
        <dbReference type="ARBA" id="ARBA00022683"/>
    </source>
</evidence>
<dbReference type="AlphaFoldDB" id="A0A7Z0T8M0"/>
<dbReference type="SUPFAM" id="SSF46973">
    <property type="entry name" value="Enzyme IIa from lactose specific PTS, IIa-lac"/>
    <property type="match status" value="1"/>
</dbReference>
<dbReference type="InterPro" id="IPR036542">
    <property type="entry name" value="PTS_IIA_lac/cel_sf"/>
</dbReference>
<evidence type="ECO:0000256" key="1">
    <source>
        <dbReference type="ARBA" id="ARBA00022448"/>
    </source>
</evidence>
<evidence type="ECO:0000256" key="5">
    <source>
        <dbReference type="PIRSR" id="PIRSR000699-1"/>
    </source>
</evidence>
<dbReference type="PANTHER" id="PTHR34382">
    <property type="entry name" value="PTS SYSTEM N,N'-DIACETYLCHITOBIOSE-SPECIFIC EIIA COMPONENT"/>
    <property type="match status" value="1"/>
</dbReference>
<evidence type="ECO:0000256" key="3">
    <source>
        <dbReference type="ARBA" id="ARBA00022679"/>
    </source>
</evidence>
<keyword evidence="6" id="KW-0460">Magnesium</keyword>
<gene>
    <name evidence="8" type="ORF">HP397_04555</name>
</gene>
<dbReference type="PROSITE" id="PS51095">
    <property type="entry name" value="PTS_EIIA_TYPE_3"/>
    <property type="match status" value="1"/>
</dbReference>
<keyword evidence="9" id="KW-1185">Reference proteome</keyword>
<dbReference type="EMBL" id="JABMKT010000020">
    <property type="protein sequence ID" value="NYV28084.1"/>
    <property type="molecule type" value="Genomic_DNA"/>
</dbReference>
<comment type="caution">
    <text evidence="8">The sequence shown here is derived from an EMBL/GenBank/DDBJ whole genome shotgun (WGS) entry which is preliminary data.</text>
</comment>
<dbReference type="Pfam" id="PF02255">
    <property type="entry name" value="PTS_IIA"/>
    <property type="match status" value="1"/>
</dbReference>
<dbReference type="Proteomes" id="UP000526184">
    <property type="component" value="Unassembled WGS sequence"/>
</dbReference>
<organism evidence="8 9">
    <name type="scientific">Streptobacillus felis</name>
    <dbReference type="NCBI Taxonomy" id="1384509"/>
    <lineage>
        <taxon>Bacteria</taxon>
        <taxon>Fusobacteriati</taxon>
        <taxon>Fusobacteriota</taxon>
        <taxon>Fusobacteriia</taxon>
        <taxon>Fusobacteriales</taxon>
        <taxon>Leptotrichiaceae</taxon>
        <taxon>Streptobacillus</taxon>
    </lineage>
</organism>
<feature type="active site" description="Tele-phosphohistidine intermediate" evidence="5">
    <location>
        <position position="79"/>
    </location>
</feature>
<sequence length="103" mass="11868">MTYDELSEYAMQIIANSGMSRSSSMQAIQFAKKGDFDKVEECMKEADKYYLEAHEIQTDLIVKETSSEEKIILNLIMVHAQDHLTMALLTKDLAKEIIELYKK</sequence>
<evidence type="ECO:0000256" key="7">
    <source>
        <dbReference type="PROSITE-ProRule" id="PRU00418"/>
    </source>
</evidence>
<keyword evidence="6" id="KW-0479">Metal-binding</keyword>
<reference evidence="8 9" key="1">
    <citation type="submission" date="2020-05" db="EMBL/GenBank/DDBJ databases">
        <title>Streptobacillus felis strain LHL191014123.</title>
        <authorList>
            <person name="Fawzy A."/>
            <person name="Rau J."/>
            <person name="Risse K."/>
            <person name="Schauerte N."/>
            <person name="Geiger C."/>
            <person name="Blom J."/>
            <person name="Imirzalioglu C."/>
            <person name="Falgenhauer J."/>
            <person name="Bach A."/>
            <person name="Herden C."/>
            <person name="Eisenberg T."/>
        </authorList>
    </citation>
    <scope>NUCLEOTIDE SEQUENCE [LARGE SCALE GENOMIC DNA]</scope>
    <source>
        <strain evidence="8 9">LHL191014123</strain>
    </source>
</reference>
<dbReference type="CDD" id="cd00215">
    <property type="entry name" value="PTS_IIA_lac"/>
    <property type="match status" value="1"/>
</dbReference>
<feature type="binding site" evidence="6">
    <location>
        <position position="82"/>
    </location>
    <ligand>
        <name>Mg(2+)</name>
        <dbReference type="ChEBI" id="CHEBI:18420"/>
        <note>ligand shared between all trimeric partners</note>
    </ligand>
</feature>
<name>A0A7Z0T8M0_9FUSO</name>
<dbReference type="PANTHER" id="PTHR34382:SF7">
    <property type="entry name" value="PTS SYSTEM N,N'-DIACETYLCHITOBIOSE-SPECIFIC EIIA COMPONENT"/>
    <property type="match status" value="1"/>
</dbReference>
<evidence type="ECO:0000256" key="6">
    <source>
        <dbReference type="PIRSR" id="PIRSR000699-2"/>
    </source>
</evidence>
<dbReference type="GO" id="GO:0016740">
    <property type="term" value="F:transferase activity"/>
    <property type="evidence" value="ECO:0007669"/>
    <property type="project" value="UniProtKB-KW"/>
</dbReference>
<evidence type="ECO:0000313" key="8">
    <source>
        <dbReference type="EMBL" id="NYV28084.1"/>
    </source>
</evidence>
<evidence type="ECO:0000256" key="2">
    <source>
        <dbReference type="ARBA" id="ARBA00022597"/>
    </source>
</evidence>
<proteinExistence type="predicted"/>
<dbReference type="GO" id="GO:0009401">
    <property type="term" value="P:phosphoenolpyruvate-dependent sugar phosphotransferase system"/>
    <property type="evidence" value="ECO:0007669"/>
    <property type="project" value="UniProtKB-KW"/>
</dbReference>
<accession>A0A7Z0T8M0</accession>
<keyword evidence="3" id="KW-0808">Transferase</keyword>
<feature type="modified residue" description="Phosphohistidine; by HPr" evidence="7">
    <location>
        <position position="79"/>
    </location>
</feature>
<dbReference type="PIRSF" id="PIRSF000699">
    <property type="entry name" value="PTS_IILac_III"/>
    <property type="match status" value="1"/>
</dbReference>
<dbReference type="RefSeq" id="WP_067319854.1">
    <property type="nucleotide sequence ID" value="NZ_CBCRWS010000014.1"/>
</dbReference>